<protein>
    <submittedName>
        <fullName evidence="2">Uncharacterized protein</fullName>
    </submittedName>
</protein>
<proteinExistence type="predicted"/>
<reference evidence="3" key="1">
    <citation type="journal article" date="2019" name="Int. J. Syst. Evol. Microbiol.">
        <title>The Global Catalogue of Microorganisms (GCM) 10K type strain sequencing project: providing services to taxonomists for standard genome sequencing and annotation.</title>
        <authorList>
            <consortium name="The Broad Institute Genomics Platform"/>
            <consortium name="The Broad Institute Genome Sequencing Center for Infectious Disease"/>
            <person name="Wu L."/>
            <person name="Ma J."/>
        </authorList>
    </citation>
    <scope>NUCLEOTIDE SEQUENCE [LARGE SCALE GENOMIC DNA]</scope>
    <source>
        <strain evidence="3">CCUG 62974</strain>
    </source>
</reference>
<evidence type="ECO:0000313" key="3">
    <source>
        <dbReference type="Proteomes" id="UP001597024"/>
    </source>
</evidence>
<accession>A0ABW3DVT6</accession>
<dbReference type="EMBL" id="JBHTHX010001114">
    <property type="protein sequence ID" value="MFD0887923.1"/>
    <property type="molecule type" value="Genomic_DNA"/>
</dbReference>
<evidence type="ECO:0000313" key="2">
    <source>
        <dbReference type="EMBL" id="MFD0887923.1"/>
    </source>
</evidence>
<gene>
    <name evidence="2" type="ORF">ACFQ08_25565</name>
</gene>
<feature type="transmembrane region" description="Helical" evidence="1">
    <location>
        <begin position="46"/>
        <end position="63"/>
    </location>
</feature>
<keyword evidence="1" id="KW-1133">Transmembrane helix</keyword>
<keyword evidence="1" id="KW-0472">Membrane</keyword>
<keyword evidence="3" id="KW-1185">Reference proteome</keyword>
<dbReference type="Proteomes" id="UP001597024">
    <property type="component" value="Unassembled WGS sequence"/>
</dbReference>
<name>A0ABW3DVT6_9ACTN</name>
<evidence type="ECO:0000256" key="1">
    <source>
        <dbReference type="SAM" id="Phobius"/>
    </source>
</evidence>
<organism evidence="2 3">
    <name type="scientific">Streptosporangium algeriense</name>
    <dbReference type="NCBI Taxonomy" id="1682748"/>
    <lineage>
        <taxon>Bacteria</taxon>
        <taxon>Bacillati</taxon>
        <taxon>Actinomycetota</taxon>
        <taxon>Actinomycetes</taxon>
        <taxon>Streptosporangiales</taxon>
        <taxon>Streptosporangiaceae</taxon>
        <taxon>Streptosporangium</taxon>
    </lineage>
</organism>
<comment type="caution">
    <text evidence="2">The sequence shown here is derived from an EMBL/GenBank/DDBJ whole genome shotgun (WGS) entry which is preliminary data.</text>
</comment>
<sequence length="105" mass="10848">MNSLISAMSFLLLVVLLAGSVTEPERGSRTPAQVSAQIATASAPRWVGWAGAVLIAAPLYALLVATRGVLWLGLTALAWTACRAATALAMDGRALRMVRTAGGRA</sequence>
<keyword evidence="1" id="KW-0812">Transmembrane</keyword>
<feature type="transmembrane region" description="Helical" evidence="1">
    <location>
        <begin position="70"/>
        <end position="90"/>
    </location>
</feature>